<feature type="chain" id="PRO_5043173769" description="Cytochrome P450" evidence="12">
    <location>
        <begin position="27"/>
        <end position="507"/>
    </location>
</feature>
<keyword evidence="14" id="KW-1185">Reference proteome</keyword>
<dbReference type="PANTHER" id="PTHR47955:SF19">
    <property type="entry name" value="CYTOCHROME P450 71A9-LIKE ISOFORM X1"/>
    <property type="match status" value="1"/>
</dbReference>
<dbReference type="GO" id="GO:0004497">
    <property type="term" value="F:monooxygenase activity"/>
    <property type="evidence" value="ECO:0007669"/>
    <property type="project" value="UniProtKB-KW"/>
</dbReference>
<dbReference type="STRING" id="4565.A0A3B6FHK8"/>
<evidence type="ECO:0000256" key="6">
    <source>
        <dbReference type="ARBA" id="ARBA00022989"/>
    </source>
</evidence>
<dbReference type="GO" id="GO:0020037">
    <property type="term" value="F:heme binding"/>
    <property type="evidence" value="ECO:0007669"/>
    <property type="project" value="InterPro"/>
</dbReference>
<keyword evidence="3 10" id="KW-0349">Heme</keyword>
<keyword evidence="8 10" id="KW-0408">Iron</keyword>
<evidence type="ECO:0000256" key="1">
    <source>
        <dbReference type="ARBA" id="ARBA00001971"/>
    </source>
</evidence>
<dbReference type="PROSITE" id="PS00086">
    <property type="entry name" value="CYTOCHROME_P450"/>
    <property type="match status" value="1"/>
</dbReference>
<evidence type="ECO:0000256" key="10">
    <source>
        <dbReference type="PIRSR" id="PIRSR602401-1"/>
    </source>
</evidence>
<keyword evidence="4" id="KW-0812">Transmembrane</keyword>
<dbReference type="SUPFAM" id="SSF48264">
    <property type="entry name" value="Cytochrome P450"/>
    <property type="match status" value="1"/>
</dbReference>
<dbReference type="GO" id="GO:0005506">
    <property type="term" value="F:iron ion binding"/>
    <property type="evidence" value="ECO:0007669"/>
    <property type="project" value="InterPro"/>
</dbReference>
<evidence type="ECO:0000256" key="4">
    <source>
        <dbReference type="ARBA" id="ARBA00022692"/>
    </source>
</evidence>
<dbReference type="Gramene" id="TraesCS3B03G0322900.1">
    <property type="protein sequence ID" value="TraesCS3B03G0322900.1.CDS"/>
    <property type="gene ID" value="TraesCS3B03G0322900"/>
</dbReference>
<dbReference type="GO" id="GO:0016705">
    <property type="term" value="F:oxidoreductase activity, acting on paired donors, with incorporation or reduction of molecular oxygen"/>
    <property type="evidence" value="ECO:0007669"/>
    <property type="project" value="InterPro"/>
</dbReference>
<dbReference type="RefSeq" id="XP_044344335.1">
    <property type="nucleotide sequence ID" value="XM_044488400.1"/>
</dbReference>
<gene>
    <name evidence="13" type="primary">LOC123065026</name>
</gene>
<dbReference type="InterPro" id="IPR002401">
    <property type="entry name" value="Cyt_P450_E_grp-I"/>
</dbReference>
<dbReference type="OrthoDB" id="1470350at2759"/>
<dbReference type="InterPro" id="IPR017972">
    <property type="entry name" value="Cyt_P450_CS"/>
</dbReference>
<feature type="binding site" description="axial binding residue" evidence="10">
    <location>
        <position position="442"/>
    </location>
    <ligand>
        <name>heme</name>
        <dbReference type="ChEBI" id="CHEBI:30413"/>
    </ligand>
    <ligandPart>
        <name>Fe</name>
        <dbReference type="ChEBI" id="CHEBI:18248"/>
    </ligandPart>
</feature>
<keyword evidence="5 10" id="KW-0479">Metal-binding</keyword>
<feature type="signal peptide" evidence="12">
    <location>
        <begin position="1"/>
        <end position="26"/>
    </location>
</feature>
<organism evidence="13">
    <name type="scientific">Triticum aestivum</name>
    <name type="common">Wheat</name>
    <dbReference type="NCBI Taxonomy" id="4565"/>
    <lineage>
        <taxon>Eukaryota</taxon>
        <taxon>Viridiplantae</taxon>
        <taxon>Streptophyta</taxon>
        <taxon>Embryophyta</taxon>
        <taxon>Tracheophyta</taxon>
        <taxon>Spermatophyta</taxon>
        <taxon>Magnoliopsida</taxon>
        <taxon>Liliopsida</taxon>
        <taxon>Poales</taxon>
        <taxon>Poaceae</taxon>
        <taxon>BOP clade</taxon>
        <taxon>Pooideae</taxon>
        <taxon>Triticodae</taxon>
        <taxon>Triticeae</taxon>
        <taxon>Triticinae</taxon>
        <taxon>Triticum</taxon>
    </lineage>
</organism>
<comment type="cofactor">
    <cofactor evidence="1 10">
        <name>heme</name>
        <dbReference type="ChEBI" id="CHEBI:30413"/>
    </cofactor>
</comment>
<keyword evidence="12" id="KW-0732">Signal</keyword>
<dbReference type="PRINTS" id="PR00385">
    <property type="entry name" value="P450"/>
</dbReference>
<dbReference type="PANTHER" id="PTHR47955">
    <property type="entry name" value="CYTOCHROME P450 FAMILY 71 PROTEIN"/>
    <property type="match status" value="1"/>
</dbReference>
<evidence type="ECO:0000256" key="12">
    <source>
        <dbReference type="SAM" id="SignalP"/>
    </source>
</evidence>
<evidence type="ECO:0000256" key="11">
    <source>
        <dbReference type="RuleBase" id="RU000461"/>
    </source>
</evidence>
<keyword evidence="6" id="KW-0472">Membrane</keyword>
<evidence type="ECO:0000313" key="14">
    <source>
        <dbReference type="Proteomes" id="UP000019116"/>
    </source>
</evidence>
<comment type="similarity">
    <text evidence="2 11">Belongs to the cytochrome P450 family.</text>
</comment>
<proteinExistence type="inferred from homology"/>
<dbReference type="PRINTS" id="PR00463">
    <property type="entry name" value="EP450I"/>
</dbReference>
<keyword evidence="9 11" id="KW-0503">Monooxygenase</keyword>
<evidence type="ECO:0000256" key="8">
    <source>
        <dbReference type="ARBA" id="ARBA00023004"/>
    </source>
</evidence>
<evidence type="ECO:0000313" key="13">
    <source>
        <dbReference type="EnsemblPlants" id="TraesCS3B02G136200.1"/>
    </source>
</evidence>
<dbReference type="CDD" id="cd11072">
    <property type="entry name" value="CYP71-like"/>
    <property type="match status" value="1"/>
</dbReference>
<reference evidence="13" key="1">
    <citation type="submission" date="2018-08" db="EMBL/GenBank/DDBJ databases">
        <authorList>
            <person name="Rossello M."/>
        </authorList>
    </citation>
    <scope>NUCLEOTIDE SEQUENCE [LARGE SCALE GENOMIC DNA]</scope>
    <source>
        <strain evidence="13">cv. Chinese Spring</strain>
    </source>
</reference>
<dbReference type="Pfam" id="PF00067">
    <property type="entry name" value="p450"/>
    <property type="match status" value="1"/>
</dbReference>
<dbReference type="SMR" id="A0A3B6FHK8"/>
<dbReference type="InterPro" id="IPR036396">
    <property type="entry name" value="Cyt_P450_sf"/>
</dbReference>
<evidence type="ECO:0008006" key="15">
    <source>
        <dbReference type="Google" id="ProtNLM"/>
    </source>
</evidence>
<dbReference type="Gene3D" id="1.10.630.10">
    <property type="entry name" value="Cytochrome P450"/>
    <property type="match status" value="1"/>
</dbReference>
<dbReference type="Proteomes" id="UP000019116">
    <property type="component" value="Chromosome 3B"/>
</dbReference>
<sequence length="507" mass="56169">MEAWLSLCFIALSAVLALWFLKPSSGESKPGKRLPPGPWTLPIIGSLHHVVSVLPHHTMTELSRRYGPLMLLKLGELPTVVVSSAEAAALVMKTHDVSFANRKSSVTLDIAACGGNGIVFAPYGDRWRRMRKICVMELLSSKCVKRMEGVRAEEVGHLLRSIAASNGAVVNVSQKVSALSNSVASRAFFGGKLAQQDVYLREFHQVMELMGGFCLVDLFPSSRLVRWLSNGERRMKKSYGSIRRIIGDIIDRRKAERLAGGACSIEDEGLLDALLRMQEEDSLASPLTTDAIGTVLFDILGAATETTGLVLAWTMSELMNSPEAMSKAQLEVRGLLGQDKAIITNTHPLVELHYMQMVIKEVLRLHPPSPLVARAAREDCQIMGYDILKGTTVYVNVYAISRDPKYWENPGSFKPERFETKNMDYNGTYFEFTPFGAGRRQCPGMLFSSAIMEIVLANFLYHFDWKLSDGAGPASLDMSEKFGLTVGRKFDLQLKATPQVWSNNMEI</sequence>
<dbReference type="InterPro" id="IPR001128">
    <property type="entry name" value="Cyt_P450"/>
</dbReference>
<evidence type="ECO:0000256" key="7">
    <source>
        <dbReference type="ARBA" id="ARBA00023002"/>
    </source>
</evidence>
<dbReference type="Gramene" id="TraesCS3B02G136200.1">
    <property type="protein sequence ID" value="TraesCS3B02G136200.1"/>
    <property type="gene ID" value="TraesCS3B02G136200"/>
</dbReference>
<dbReference type="OMA" id="VELHYMQ"/>
<keyword evidence="6" id="KW-1133">Transmembrane helix</keyword>
<name>A0A3B6FHK8_WHEAT</name>
<reference evidence="13" key="2">
    <citation type="submission" date="2018-10" db="UniProtKB">
        <authorList>
            <consortium name="EnsemblPlants"/>
        </authorList>
    </citation>
    <scope>IDENTIFICATION</scope>
</reference>
<dbReference type="FunFam" id="1.10.630.10:FF:000043">
    <property type="entry name" value="Cytochrome P450 99A2"/>
    <property type="match status" value="1"/>
</dbReference>
<evidence type="ECO:0000256" key="3">
    <source>
        <dbReference type="ARBA" id="ARBA00022617"/>
    </source>
</evidence>
<keyword evidence="7 11" id="KW-0560">Oxidoreductase</keyword>
<protein>
    <recommendedName>
        <fullName evidence="15">Cytochrome P450</fullName>
    </recommendedName>
</protein>
<evidence type="ECO:0000256" key="9">
    <source>
        <dbReference type="ARBA" id="ARBA00023033"/>
    </source>
</evidence>
<evidence type="ECO:0000256" key="5">
    <source>
        <dbReference type="ARBA" id="ARBA00022723"/>
    </source>
</evidence>
<dbReference type="AlphaFoldDB" id="A0A3B6FHK8"/>
<dbReference type="EnsemblPlants" id="TraesCS3B02G136200.1">
    <property type="protein sequence ID" value="TraesCS3B02G136200.1"/>
    <property type="gene ID" value="TraesCS3B02G136200"/>
</dbReference>
<evidence type="ECO:0000256" key="2">
    <source>
        <dbReference type="ARBA" id="ARBA00010617"/>
    </source>
</evidence>
<dbReference type="GeneID" id="123065026"/>
<accession>A0A3B6FHK8</accession>